<dbReference type="Proteomes" id="UP001054945">
    <property type="component" value="Unassembled WGS sequence"/>
</dbReference>
<dbReference type="EMBL" id="BPLR01014699">
    <property type="protein sequence ID" value="GIY70659.1"/>
    <property type="molecule type" value="Genomic_DNA"/>
</dbReference>
<reference evidence="1 2" key="1">
    <citation type="submission" date="2021-06" db="EMBL/GenBank/DDBJ databases">
        <title>Caerostris extrusa draft genome.</title>
        <authorList>
            <person name="Kono N."/>
            <person name="Arakawa K."/>
        </authorList>
    </citation>
    <scope>NUCLEOTIDE SEQUENCE [LARGE SCALE GENOMIC DNA]</scope>
</reference>
<evidence type="ECO:0000313" key="1">
    <source>
        <dbReference type="EMBL" id="GIY70659.1"/>
    </source>
</evidence>
<name>A0AAV4VL46_CAEEX</name>
<keyword evidence="2" id="KW-1185">Reference proteome</keyword>
<proteinExistence type="predicted"/>
<accession>A0AAV4VL46</accession>
<organism evidence="1 2">
    <name type="scientific">Caerostris extrusa</name>
    <name type="common">Bark spider</name>
    <name type="synonym">Caerostris bankana</name>
    <dbReference type="NCBI Taxonomy" id="172846"/>
    <lineage>
        <taxon>Eukaryota</taxon>
        <taxon>Metazoa</taxon>
        <taxon>Ecdysozoa</taxon>
        <taxon>Arthropoda</taxon>
        <taxon>Chelicerata</taxon>
        <taxon>Arachnida</taxon>
        <taxon>Araneae</taxon>
        <taxon>Araneomorphae</taxon>
        <taxon>Entelegynae</taxon>
        <taxon>Araneoidea</taxon>
        <taxon>Araneidae</taxon>
        <taxon>Caerostris</taxon>
    </lineage>
</organism>
<evidence type="ECO:0000313" key="2">
    <source>
        <dbReference type="Proteomes" id="UP001054945"/>
    </source>
</evidence>
<gene>
    <name evidence="1" type="ORF">CEXT_394671</name>
</gene>
<protein>
    <submittedName>
        <fullName evidence="1">Uncharacterized protein</fullName>
    </submittedName>
</protein>
<dbReference type="AlphaFoldDB" id="A0AAV4VL46"/>
<sequence length="82" mass="9346">MVLALLERDMPFFSTKGSGDETERVLEDCYRLLSKRAKWELPQIIGQKTITKLSRPQWNCISWVLSDGTAASENRKRGGAEM</sequence>
<comment type="caution">
    <text evidence="1">The sequence shown here is derived from an EMBL/GenBank/DDBJ whole genome shotgun (WGS) entry which is preliminary data.</text>
</comment>